<dbReference type="EMBL" id="JAGIYZ010000012">
    <property type="protein sequence ID" value="MBP0464892.1"/>
    <property type="molecule type" value="Genomic_DNA"/>
</dbReference>
<dbReference type="PANTHER" id="PTHR42879">
    <property type="entry name" value="3-OXOACYL-(ACYL-CARRIER-PROTEIN) REDUCTASE"/>
    <property type="match status" value="1"/>
</dbReference>
<comment type="similarity">
    <text evidence="1">Belongs to the short-chain dehydrogenases/reductases (SDR) family.</text>
</comment>
<name>A0ABS4AWD1_9PROT</name>
<dbReference type="InterPro" id="IPR050259">
    <property type="entry name" value="SDR"/>
</dbReference>
<gene>
    <name evidence="2" type="ORF">J5Y09_13300</name>
</gene>
<proteinExistence type="inferred from homology"/>
<dbReference type="InterPro" id="IPR002347">
    <property type="entry name" value="SDR_fam"/>
</dbReference>
<comment type="caution">
    <text evidence="2">The sequence shown here is derived from an EMBL/GenBank/DDBJ whole genome shotgun (WGS) entry which is preliminary data.</text>
</comment>
<dbReference type="Pfam" id="PF13561">
    <property type="entry name" value="adh_short_C2"/>
    <property type="match status" value="1"/>
</dbReference>
<reference evidence="2 3" key="1">
    <citation type="submission" date="2021-03" db="EMBL/GenBank/DDBJ databases">
        <authorList>
            <person name="So Y."/>
        </authorList>
    </citation>
    <scope>NUCLEOTIDE SEQUENCE [LARGE SCALE GENOMIC DNA]</scope>
    <source>
        <strain evidence="2 3">PWR1</strain>
    </source>
</reference>
<dbReference type="RefSeq" id="WP_209352289.1">
    <property type="nucleotide sequence ID" value="NZ_JAGIYZ010000012.1"/>
</dbReference>
<dbReference type="Gene3D" id="3.40.50.720">
    <property type="entry name" value="NAD(P)-binding Rossmann-like Domain"/>
    <property type="match status" value="1"/>
</dbReference>
<keyword evidence="3" id="KW-1185">Reference proteome</keyword>
<protein>
    <submittedName>
        <fullName evidence="2">SDR family oxidoreductase</fullName>
    </submittedName>
</protein>
<dbReference type="Proteomes" id="UP000680815">
    <property type="component" value="Unassembled WGS sequence"/>
</dbReference>
<dbReference type="SUPFAM" id="SSF51735">
    <property type="entry name" value="NAD(P)-binding Rossmann-fold domains"/>
    <property type="match status" value="1"/>
</dbReference>
<evidence type="ECO:0000256" key="1">
    <source>
        <dbReference type="ARBA" id="ARBA00006484"/>
    </source>
</evidence>
<dbReference type="PANTHER" id="PTHR42879:SF2">
    <property type="entry name" value="3-OXOACYL-[ACYL-CARRIER-PROTEIN] REDUCTASE FABG"/>
    <property type="match status" value="1"/>
</dbReference>
<dbReference type="InterPro" id="IPR036291">
    <property type="entry name" value="NAD(P)-bd_dom_sf"/>
</dbReference>
<dbReference type="PRINTS" id="PR00081">
    <property type="entry name" value="GDHRDH"/>
</dbReference>
<sequence length="250" mass="26909">MDLQLTGKIALVTGASAGLGRAIAQELAAEGCRLAILARRRHLLEDFARELPASATPFVIEQDITAPDAAPRIRDAVLGHFGRLDILVNNAGGSRPQPDLGADEVWQEAMLLNFEAGRRITHALIPAMQANQWGRIVSLTGTDEPFSINPANAPNGAVHIWSKALSRVLGRDGITVNCVPPGRIRSEQIDARVLTSDEARRAWAEKEVPVGYIGQPRDLAVLVAFLCSPLARYITGQVIHVDGGTLRSSH</sequence>
<evidence type="ECO:0000313" key="2">
    <source>
        <dbReference type="EMBL" id="MBP0464892.1"/>
    </source>
</evidence>
<organism evidence="2 3">
    <name type="scientific">Roseomonas nitratireducens</name>
    <dbReference type="NCBI Taxonomy" id="2820810"/>
    <lineage>
        <taxon>Bacteria</taxon>
        <taxon>Pseudomonadati</taxon>
        <taxon>Pseudomonadota</taxon>
        <taxon>Alphaproteobacteria</taxon>
        <taxon>Acetobacterales</taxon>
        <taxon>Roseomonadaceae</taxon>
        <taxon>Roseomonas</taxon>
    </lineage>
</organism>
<accession>A0ABS4AWD1</accession>
<evidence type="ECO:0000313" key="3">
    <source>
        <dbReference type="Proteomes" id="UP000680815"/>
    </source>
</evidence>